<evidence type="ECO:0000313" key="1">
    <source>
        <dbReference type="EMBL" id="SDC31290.1"/>
    </source>
</evidence>
<gene>
    <name evidence="1" type="ORF">SAMN05421663_10242</name>
</gene>
<keyword evidence="2" id="KW-1185">Reference proteome</keyword>
<dbReference type="EMBL" id="FMZB01000002">
    <property type="protein sequence ID" value="SDC31290.1"/>
    <property type="molecule type" value="Genomic_DNA"/>
</dbReference>
<sequence>MRELIQKLKQFIPEEVQISAEDSLLRLLTDEGESCGVVDVDDNGDLIGFDLEVALPAKAGTDTRLIAERFAAVFYPEEVEVMQAEPAEHSMVIVLAETDPVHQLPIPGAGLTVEVHDSGVITAAQLSRIPYKLIDREAVMDMEEAKGKLLAEASVILAAEGDKAVYKLSDQVIGVHTDGTVLYTELPPLLSDIEDELEPGDWASMMGMTDDFINYYNENDVQLWAEKVIVDQHPIEDIPDQIAIRKNEDVLFYSGATPWNKDRRWTEEELKRQAVHFLSEVVEQPLEEWKHAGSQLSADATIEDELEPTCIFLFAYTRSGIPVEGVEASIHVGIHSGFIRECIVDRLPDSIQNEKQVSVEQAKQQIAELLQLQLAWVALREEDQYELVYVRT</sequence>
<name>A0A1G6KJS5_9BACI</name>
<dbReference type="RefSeq" id="WP_093725914.1">
    <property type="nucleotide sequence ID" value="NZ_FMZB01000002.1"/>
</dbReference>
<dbReference type="Proteomes" id="UP000198666">
    <property type="component" value="Unassembled WGS sequence"/>
</dbReference>
<accession>A0A1G6KJS5</accession>
<proteinExistence type="predicted"/>
<dbReference type="OrthoDB" id="2445738at2"/>
<organism evidence="1 2">
    <name type="scientific">Terribacillus halophilus</name>
    <dbReference type="NCBI Taxonomy" id="361279"/>
    <lineage>
        <taxon>Bacteria</taxon>
        <taxon>Bacillati</taxon>
        <taxon>Bacillota</taxon>
        <taxon>Bacilli</taxon>
        <taxon>Bacillales</taxon>
        <taxon>Bacillaceae</taxon>
        <taxon>Terribacillus</taxon>
    </lineage>
</organism>
<dbReference type="AlphaFoldDB" id="A0A1G6KJS5"/>
<evidence type="ECO:0000313" key="2">
    <source>
        <dbReference type="Proteomes" id="UP000198666"/>
    </source>
</evidence>
<dbReference type="STRING" id="361279.SAMN05421663_10242"/>
<protein>
    <submittedName>
        <fullName evidence="1">Uncharacterized protein</fullName>
    </submittedName>
</protein>
<reference evidence="2" key="1">
    <citation type="submission" date="2016-10" db="EMBL/GenBank/DDBJ databases">
        <authorList>
            <person name="Varghese N."/>
            <person name="Submissions S."/>
        </authorList>
    </citation>
    <scope>NUCLEOTIDE SEQUENCE [LARGE SCALE GENOMIC DNA]</scope>
    <source>
        <strain evidence="2">DSM 21620</strain>
    </source>
</reference>